<dbReference type="InterPro" id="IPR027417">
    <property type="entry name" value="P-loop_NTPase"/>
</dbReference>
<dbReference type="InterPro" id="IPR000055">
    <property type="entry name" value="Restrct_endonuc_typeI_TRD"/>
</dbReference>
<keyword evidence="3" id="KW-0378">Hydrolase</keyword>
<dbReference type="AlphaFoldDB" id="A0A173TZT8"/>
<accession>A0A173TZT8</accession>
<evidence type="ECO:0000256" key="2">
    <source>
        <dbReference type="ARBA" id="ARBA00022747"/>
    </source>
</evidence>
<evidence type="ECO:0000313" key="7">
    <source>
        <dbReference type="Proteomes" id="UP000095727"/>
    </source>
</evidence>
<dbReference type="Gene3D" id="3.90.220.20">
    <property type="entry name" value="DNA methylase specificity domains"/>
    <property type="match status" value="1"/>
</dbReference>
<organism evidence="6 7">
    <name type="scientific">Coprococcus comes</name>
    <dbReference type="NCBI Taxonomy" id="410072"/>
    <lineage>
        <taxon>Bacteria</taxon>
        <taxon>Bacillati</taxon>
        <taxon>Bacillota</taxon>
        <taxon>Clostridia</taxon>
        <taxon>Lachnospirales</taxon>
        <taxon>Lachnospiraceae</taxon>
        <taxon>Coprococcus</taxon>
    </lineage>
</organism>
<proteinExistence type="inferred from homology"/>
<dbReference type="GO" id="GO:0003677">
    <property type="term" value="F:DNA binding"/>
    <property type="evidence" value="ECO:0007669"/>
    <property type="project" value="UniProtKB-KW"/>
</dbReference>
<keyword evidence="6" id="KW-0808">Transferase</keyword>
<gene>
    <name evidence="6" type="ORF">ERS852574_02541</name>
</gene>
<keyword evidence="2" id="KW-0680">Restriction system</keyword>
<dbReference type="PANTHER" id="PTHR45766:SF6">
    <property type="entry name" value="SWI_SNF-RELATED MATRIX-ASSOCIATED ACTIN-DEPENDENT REGULATOR OF CHROMATIN SUBFAMILY A-LIKE PROTEIN 1"/>
    <property type="match status" value="1"/>
</dbReference>
<dbReference type="EMBL" id="CYXR01000021">
    <property type="protein sequence ID" value="CUN07780.1"/>
    <property type="molecule type" value="Genomic_DNA"/>
</dbReference>
<dbReference type="Proteomes" id="UP000095727">
    <property type="component" value="Unassembled WGS sequence"/>
</dbReference>
<dbReference type="SUPFAM" id="SSF52540">
    <property type="entry name" value="P-loop containing nucleoside triphosphate hydrolases"/>
    <property type="match status" value="1"/>
</dbReference>
<dbReference type="Gene3D" id="3.40.50.300">
    <property type="entry name" value="P-loop containing nucleotide triphosphate hydrolases"/>
    <property type="match status" value="1"/>
</dbReference>
<comment type="similarity">
    <text evidence="1">Belongs to the type-I restriction system S methylase family.</text>
</comment>
<dbReference type="GO" id="GO:0032259">
    <property type="term" value="P:methylation"/>
    <property type="evidence" value="ECO:0007669"/>
    <property type="project" value="UniProtKB-KW"/>
</dbReference>
<evidence type="ECO:0000256" key="4">
    <source>
        <dbReference type="ARBA" id="ARBA00023125"/>
    </source>
</evidence>
<dbReference type="SUPFAM" id="SSF116734">
    <property type="entry name" value="DNA methylase specificity domain"/>
    <property type="match status" value="1"/>
</dbReference>
<dbReference type="Pfam" id="PF01420">
    <property type="entry name" value="Methylase_S"/>
    <property type="match status" value="1"/>
</dbReference>
<feature type="domain" description="Type I restriction modification DNA specificity" evidence="5">
    <location>
        <begin position="145"/>
        <end position="195"/>
    </location>
</feature>
<evidence type="ECO:0000259" key="5">
    <source>
        <dbReference type="Pfam" id="PF01420"/>
    </source>
</evidence>
<dbReference type="PANTHER" id="PTHR45766">
    <property type="entry name" value="DNA ANNEALING HELICASE AND ENDONUCLEASE ZRANB3 FAMILY MEMBER"/>
    <property type="match status" value="1"/>
</dbReference>
<reference evidence="6 7" key="1">
    <citation type="submission" date="2015-09" db="EMBL/GenBank/DDBJ databases">
        <authorList>
            <consortium name="Pathogen Informatics"/>
        </authorList>
    </citation>
    <scope>NUCLEOTIDE SEQUENCE [LARGE SCALE GENOMIC DNA]</scope>
    <source>
        <strain evidence="6 7">2789STDY5834962</strain>
    </source>
</reference>
<protein>
    <submittedName>
        <fullName evidence="6">DNA methylase</fullName>
    </submittedName>
</protein>
<evidence type="ECO:0000313" key="6">
    <source>
        <dbReference type="EMBL" id="CUN07780.1"/>
    </source>
</evidence>
<evidence type="ECO:0000256" key="3">
    <source>
        <dbReference type="ARBA" id="ARBA00022801"/>
    </source>
</evidence>
<keyword evidence="4" id="KW-0238">DNA-binding</keyword>
<sequence length="205" mass="23476">MIALHHLDIDWKPSDLEQREGRIIRQGNHNKKVHIFRYVTESTFDSYMWQLIENKQKFISQIMTSKAPVRSCEDVDEAALSYAEVKALATGNPAVKEKMALDVDVAKLKLLKANHMNSQYRLEDDIARNFPQQIAKLTEIIASYKADKGSTVDRISVEEFPNYTIPVISLKNQKKMVAVLEKIDAKIRTNNKINDYLSYQSSMAA</sequence>
<dbReference type="GO" id="GO:0016787">
    <property type="term" value="F:hydrolase activity"/>
    <property type="evidence" value="ECO:0007669"/>
    <property type="project" value="UniProtKB-KW"/>
</dbReference>
<dbReference type="GO" id="GO:0009307">
    <property type="term" value="P:DNA restriction-modification system"/>
    <property type="evidence" value="ECO:0007669"/>
    <property type="project" value="UniProtKB-KW"/>
</dbReference>
<keyword evidence="6" id="KW-0489">Methyltransferase</keyword>
<dbReference type="GO" id="GO:0008168">
    <property type="term" value="F:methyltransferase activity"/>
    <property type="evidence" value="ECO:0007669"/>
    <property type="project" value="UniProtKB-KW"/>
</dbReference>
<name>A0A173TZT8_9FIRM</name>
<dbReference type="InterPro" id="IPR044946">
    <property type="entry name" value="Restrct_endonuc_typeI_TRD_sf"/>
</dbReference>
<evidence type="ECO:0000256" key="1">
    <source>
        <dbReference type="ARBA" id="ARBA00010923"/>
    </source>
</evidence>